<accession>A0A075MPQ7</accession>
<dbReference type="KEGG" id="nev:NTE_01115"/>
<dbReference type="EMBL" id="CP007174">
    <property type="protein sequence ID" value="AIF83188.1"/>
    <property type="molecule type" value="Genomic_DNA"/>
</dbReference>
<gene>
    <name evidence="1" type="ORF">NTE_01115</name>
</gene>
<evidence type="ECO:0000313" key="1">
    <source>
        <dbReference type="EMBL" id="AIF83188.1"/>
    </source>
</evidence>
<dbReference type="Proteomes" id="UP000028194">
    <property type="component" value="Chromosome"/>
</dbReference>
<sequence length="104" mass="10594">MALLKTIATATRIKAPAATGIMNQAREPASVTAVDAKNAVAPAGGCVSLRICIAKIETATEMAIKTYFSPPAKYAACSRATAAPINPDRTCPTTVLRGCASGLS</sequence>
<protein>
    <submittedName>
        <fullName evidence="1">Uncharacterized protein</fullName>
    </submittedName>
</protein>
<dbReference type="AlphaFoldDB" id="A0A075MPQ7"/>
<name>A0A075MPQ7_9ARCH</name>
<dbReference type="STRING" id="1459636.NTE_01115"/>
<reference evidence="1 2" key="1">
    <citation type="journal article" date="2014" name="PLoS ONE">
        <title>Genome Sequence of Candidatus Nitrososphaera evergladensis from Group I.1b Enriched from Everglades Soil Reveals Novel Genomic Features of the Ammonia-Oxidizing Archaea.</title>
        <authorList>
            <person name="Zhalnina K.V."/>
            <person name="Dias R."/>
            <person name="Leonard M.T."/>
            <person name="Dorr de Quadros P."/>
            <person name="Camargo F.A."/>
            <person name="Drew J.C."/>
            <person name="Farmerie W.G."/>
            <person name="Daroub S.H."/>
            <person name="Triplett E.W."/>
        </authorList>
    </citation>
    <scope>NUCLEOTIDE SEQUENCE [LARGE SCALE GENOMIC DNA]</scope>
    <source>
        <strain evidence="1 2">SR1</strain>
    </source>
</reference>
<evidence type="ECO:0000313" key="2">
    <source>
        <dbReference type="Proteomes" id="UP000028194"/>
    </source>
</evidence>
<proteinExistence type="predicted"/>
<keyword evidence="2" id="KW-1185">Reference proteome</keyword>
<dbReference type="HOGENOM" id="CLU_2243699_0_0_2"/>
<organism evidence="1 2">
    <name type="scientific">Candidatus Nitrososphaera evergladensis SR1</name>
    <dbReference type="NCBI Taxonomy" id="1459636"/>
    <lineage>
        <taxon>Archaea</taxon>
        <taxon>Nitrososphaerota</taxon>
        <taxon>Nitrososphaeria</taxon>
        <taxon>Nitrososphaerales</taxon>
        <taxon>Nitrososphaeraceae</taxon>
        <taxon>Nitrososphaera</taxon>
    </lineage>
</organism>